<proteinExistence type="predicted"/>
<gene>
    <name evidence="1" type="ORF">METZ01_LOCUS378028</name>
</gene>
<sequence length="299" mass="32263">VYADGLVACSGTNVYFTLDGITWLQINRGSVAGGGDNYSTFTGRSAVARTSQGQCNFALYEGDSIYGELVITDEASATLPFYFKMTGTGALSNRTYFAKLITVSSTVYPITCIVHDRHLVVAGDSNNPNTIYYSGTNDIDDFTTDGSGTIKLDDKVIGLRSFRENLVIFCKNSIYKLQNINDEDTIVVTPVTKNVGCLDNHTIQEIGGDLVFLSPDGVRTIAGTARIGDVELSSVSRQIQPIITDIATSIDSYVMESVVLRQKSQYRIFYTGTSSTTAAGAKGIIGSLTSNGFEWSETL</sequence>
<evidence type="ECO:0000313" key="1">
    <source>
        <dbReference type="EMBL" id="SVD25174.1"/>
    </source>
</evidence>
<dbReference type="EMBL" id="UINC01138928">
    <property type="protein sequence ID" value="SVD25174.1"/>
    <property type="molecule type" value="Genomic_DNA"/>
</dbReference>
<accession>A0A382TSY4</accession>
<feature type="non-terminal residue" evidence="1">
    <location>
        <position position="1"/>
    </location>
</feature>
<feature type="non-terminal residue" evidence="1">
    <location>
        <position position="299"/>
    </location>
</feature>
<dbReference type="AlphaFoldDB" id="A0A382TSY4"/>
<reference evidence="1" key="1">
    <citation type="submission" date="2018-05" db="EMBL/GenBank/DDBJ databases">
        <authorList>
            <person name="Lanie J.A."/>
            <person name="Ng W.-L."/>
            <person name="Kazmierczak K.M."/>
            <person name="Andrzejewski T.M."/>
            <person name="Davidsen T.M."/>
            <person name="Wayne K.J."/>
            <person name="Tettelin H."/>
            <person name="Glass J.I."/>
            <person name="Rusch D."/>
            <person name="Podicherti R."/>
            <person name="Tsui H.-C.T."/>
            <person name="Winkler M.E."/>
        </authorList>
    </citation>
    <scope>NUCLEOTIDE SEQUENCE</scope>
</reference>
<protein>
    <submittedName>
        <fullName evidence="1">Uncharacterized protein</fullName>
    </submittedName>
</protein>
<name>A0A382TSY4_9ZZZZ</name>
<organism evidence="1">
    <name type="scientific">marine metagenome</name>
    <dbReference type="NCBI Taxonomy" id="408172"/>
    <lineage>
        <taxon>unclassified sequences</taxon>
        <taxon>metagenomes</taxon>
        <taxon>ecological metagenomes</taxon>
    </lineage>
</organism>